<gene>
    <name evidence="2" type="ORF">L9G74_13765</name>
</gene>
<sequence length="147" mass="17240">MFADFNVMLDGDRRITRKRRYTSSEIEDFENQYRLTLPALYKHFLHDVGTFLYVDDAYGATFELLNLEQISDWSQQVFYGSNNLFPTILLIASDTSGENFGIIAGSELLQVFDPECPVELWPEEQLASYRFSDWFQLLLNKKLTKTW</sequence>
<reference evidence="3" key="1">
    <citation type="submission" date="2023-07" db="EMBL/GenBank/DDBJ databases">
        <title>Shewanella mangrovi sp. nov., an acetaldehyde- degrading bacterium isolated from mangrove sediment.</title>
        <authorList>
            <person name="Liu Y."/>
        </authorList>
    </citation>
    <scope>NUCLEOTIDE SEQUENCE [LARGE SCALE GENOMIC DNA]</scope>
    <source>
        <strain evidence="3">C32</strain>
    </source>
</reference>
<organism evidence="2 3">
    <name type="scientific">Shewanella electrica</name>
    <dbReference type="NCBI Taxonomy" id="515560"/>
    <lineage>
        <taxon>Bacteria</taxon>
        <taxon>Pseudomonadati</taxon>
        <taxon>Pseudomonadota</taxon>
        <taxon>Gammaproteobacteria</taxon>
        <taxon>Alteromonadales</taxon>
        <taxon>Shewanellaceae</taxon>
        <taxon>Shewanella</taxon>
    </lineage>
</organism>
<evidence type="ECO:0000313" key="2">
    <source>
        <dbReference type="EMBL" id="MCS4557514.1"/>
    </source>
</evidence>
<dbReference type="RefSeq" id="WP_238896993.1">
    <property type="nucleotide sequence ID" value="NZ_JAKOGG010000010.1"/>
</dbReference>
<keyword evidence="3" id="KW-1185">Reference proteome</keyword>
<accession>A0ABT2FMF7</accession>
<dbReference type="Proteomes" id="UP001201549">
    <property type="component" value="Unassembled WGS sequence"/>
</dbReference>
<dbReference type="InterPro" id="IPR018958">
    <property type="entry name" value="Knr4/Smi1-like_dom"/>
</dbReference>
<dbReference type="InterPro" id="IPR037883">
    <property type="entry name" value="Knr4/Smi1-like_sf"/>
</dbReference>
<comment type="caution">
    <text evidence="2">The sequence shown here is derived from an EMBL/GenBank/DDBJ whole genome shotgun (WGS) entry which is preliminary data.</text>
</comment>
<evidence type="ECO:0000259" key="1">
    <source>
        <dbReference type="Pfam" id="PF09346"/>
    </source>
</evidence>
<evidence type="ECO:0000313" key="3">
    <source>
        <dbReference type="Proteomes" id="UP001201549"/>
    </source>
</evidence>
<dbReference type="Pfam" id="PF09346">
    <property type="entry name" value="SMI1_KNR4"/>
    <property type="match status" value="1"/>
</dbReference>
<feature type="domain" description="Knr4/Smi1-like" evidence="1">
    <location>
        <begin position="22"/>
        <end position="133"/>
    </location>
</feature>
<dbReference type="SUPFAM" id="SSF160631">
    <property type="entry name" value="SMI1/KNR4-like"/>
    <property type="match status" value="1"/>
</dbReference>
<protein>
    <submittedName>
        <fullName evidence="2">SMI1/KNR4 family protein</fullName>
    </submittedName>
</protein>
<proteinExistence type="predicted"/>
<dbReference type="EMBL" id="JAKOGG010000010">
    <property type="protein sequence ID" value="MCS4557514.1"/>
    <property type="molecule type" value="Genomic_DNA"/>
</dbReference>
<name>A0ABT2FMF7_9GAMM</name>
<dbReference type="Gene3D" id="3.40.1580.10">
    <property type="entry name" value="SMI1/KNR4-like"/>
    <property type="match status" value="1"/>
</dbReference>